<protein>
    <submittedName>
        <fullName evidence="7">GPR1</fullName>
    </submittedName>
</protein>
<dbReference type="Pfam" id="PF01184">
    <property type="entry name" value="Gpr1_Fun34_YaaH"/>
    <property type="match status" value="1"/>
</dbReference>
<feature type="transmembrane region" description="Helical" evidence="6">
    <location>
        <begin position="240"/>
        <end position="262"/>
    </location>
</feature>
<keyword evidence="4 6" id="KW-1133">Transmembrane helix</keyword>
<reference evidence="7 8" key="1">
    <citation type="submission" date="2020-05" db="EMBL/GenBank/DDBJ databases">
        <title>Identification and distribution of gene clusters putatively required for synthesis of sphingolipid metabolism inhibitors in phylogenetically diverse species of the filamentous fungus Fusarium.</title>
        <authorList>
            <person name="Kim H.-S."/>
            <person name="Busman M."/>
            <person name="Brown D.W."/>
            <person name="Divon H."/>
            <person name="Uhlig S."/>
            <person name="Proctor R.H."/>
        </authorList>
    </citation>
    <scope>NUCLEOTIDE SEQUENCE [LARGE SCALE GENOMIC DNA]</scope>
    <source>
        <strain evidence="7 8">NRRL 53147</strain>
    </source>
</reference>
<name>A0A8H5MLW5_9HYPO</name>
<accession>A0A8H5MLW5</accession>
<dbReference type="AlphaFoldDB" id="A0A8H5MLW5"/>
<dbReference type="Proteomes" id="UP000522262">
    <property type="component" value="Unassembled WGS sequence"/>
</dbReference>
<feature type="transmembrane region" description="Helical" evidence="6">
    <location>
        <begin position="91"/>
        <end position="110"/>
    </location>
</feature>
<evidence type="ECO:0000256" key="1">
    <source>
        <dbReference type="ARBA" id="ARBA00004141"/>
    </source>
</evidence>
<evidence type="ECO:0000256" key="3">
    <source>
        <dbReference type="ARBA" id="ARBA00022692"/>
    </source>
</evidence>
<keyword evidence="5 6" id="KW-0472">Membrane</keyword>
<feature type="transmembrane region" description="Helical" evidence="6">
    <location>
        <begin position="158"/>
        <end position="178"/>
    </location>
</feature>
<proteinExistence type="inferred from homology"/>
<comment type="caution">
    <text evidence="7">The sequence shown here is derived from an EMBL/GenBank/DDBJ whole genome shotgun (WGS) entry which is preliminary data.</text>
</comment>
<feature type="transmembrane region" description="Helical" evidence="6">
    <location>
        <begin position="58"/>
        <end position="79"/>
    </location>
</feature>
<dbReference type="PANTHER" id="PTHR31123">
    <property type="entry name" value="ACCUMULATION OF DYADS PROTEIN 2-RELATED"/>
    <property type="match status" value="1"/>
</dbReference>
<feature type="transmembrane region" description="Helical" evidence="6">
    <location>
        <begin position="117"/>
        <end position="138"/>
    </location>
</feature>
<comment type="similarity">
    <text evidence="2">Belongs to the acetate uptake transporter (AceTr) (TC 2.A.96) family.</text>
</comment>
<evidence type="ECO:0000256" key="2">
    <source>
        <dbReference type="ARBA" id="ARBA00005587"/>
    </source>
</evidence>
<dbReference type="GO" id="GO:0015123">
    <property type="term" value="F:acetate transmembrane transporter activity"/>
    <property type="evidence" value="ECO:0007669"/>
    <property type="project" value="TreeGrafter"/>
</dbReference>
<sequence length="296" mass="31806">MSTSPIKTFTEQGADHLERAHTTGSISMSPEMFEQLYLAPHSRVKGDLRQKLGNPTPLALGGFLLCTTPASMALLGWHGAGGFGAGANVGAYFWFGGLLMLLGSIGEWILGNTFPSVLFGLFGGFWFTFGSTIVPDYNAYGLYSKTDVVADGLKEAEFYSTFSFFLISMGILCAVFAVASIRTNVVLFTILVILVPCCKLPNTPATRFIADSFTTVGCLSASFFAVANGESAKSLTYQHAGAAILFVVSLLGWYIFLSHILLSVDFPYVLPLGDLSSRIPGATKVKKDTHSEEEKV</sequence>
<gene>
    <name evidence="7" type="ORF">FMEXI_12218</name>
</gene>
<keyword evidence="8" id="KW-1185">Reference proteome</keyword>
<evidence type="ECO:0000313" key="8">
    <source>
        <dbReference type="Proteomes" id="UP000522262"/>
    </source>
</evidence>
<comment type="subcellular location">
    <subcellularLocation>
        <location evidence="1">Membrane</location>
        <topology evidence="1">Multi-pass membrane protein</topology>
    </subcellularLocation>
</comment>
<dbReference type="InterPro" id="IPR000791">
    <property type="entry name" value="Gpr1/Fun34/SatP-like"/>
</dbReference>
<evidence type="ECO:0000256" key="6">
    <source>
        <dbReference type="SAM" id="Phobius"/>
    </source>
</evidence>
<evidence type="ECO:0000256" key="5">
    <source>
        <dbReference type="ARBA" id="ARBA00023136"/>
    </source>
</evidence>
<keyword evidence="3 6" id="KW-0812">Transmembrane</keyword>
<organism evidence="7 8">
    <name type="scientific">Fusarium mexicanum</name>
    <dbReference type="NCBI Taxonomy" id="751941"/>
    <lineage>
        <taxon>Eukaryota</taxon>
        <taxon>Fungi</taxon>
        <taxon>Dikarya</taxon>
        <taxon>Ascomycota</taxon>
        <taxon>Pezizomycotina</taxon>
        <taxon>Sordariomycetes</taxon>
        <taxon>Hypocreomycetidae</taxon>
        <taxon>Hypocreales</taxon>
        <taxon>Nectriaceae</taxon>
        <taxon>Fusarium</taxon>
        <taxon>Fusarium fujikuroi species complex</taxon>
    </lineage>
</organism>
<dbReference type="EMBL" id="JAAOAM010000350">
    <property type="protein sequence ID" value="KAF5532807.1"/>
    <property type="molecule type" value="Genomic_DNA"/>
</dbReference>
<dbReference type="PANTHER" id="PTHR31123:SF4">
    <property type="entry name" value="PROTEIN ALCS"/>
    <property type="match status" value="1"/>
</dbReference>
<dbReference type="InterPro" id="IPR051633">
    <property type="entry name" value="AceTr"/>
</dbReference>
<evidence type="ECO:0000256" key="4">
    <source>
        <dbReference type="ARBA" id="ARBA00022989"/>
    </source>
</evidence>
<evidence type="ECO:0000313" key="7">
    <source>
        <dbReference type="EMBL" id="KAF5532807.1"/>
    </source>
</evidence>
<dbReference type="GO" id="GO:0005886">
    <property type="term" value="C:plasma membrane"/>
    <property type="evidence" value="ECO:0007669"/>
    <property type="project" value="TreeGrafter"/>
</dbReference>